<comment type="caution">
    <text evidence="2">The sequence shown here is derived from an EMBL/GenBank/DDBJ whole genome shotgun (WGS) entry which is preliminary data.</text>
</comment>
<keyword evidence="3" id="KW-1185">Reference proteome</keyword>
<accession>A0ABV7HU38</accession>
<gene>
    <name evidence="2" type="ORF">ACFOEB_13195</name>
</gene>
<keyword evidence="1" id="KW-0732">Signal</keyword>
<evidence type="ECO:0000313" key="2">
    <source>
        <dbReference type="EMBL" id="MFC3156159.1"/>
    </source>
</evidence>
<feature type="chain" id="PRO_5046398339" description="Outer membrane protein beta-barrel domain-containing protein" evidence="1">
    <location>
        <begin position="23"/>
        <end position="276"/>
    </location>
</feature>
<dbReference type="Proteomes" id="UP001595548">
    <property type="component" value="Unassembled WGS sequence"/>
</dbReference>
<organism evidence="2 3">
    <name type="scientific">Gilvimarinus japonicus</name>
    <dbReference type="NCBI Taxonomy" id="1796469"/>
    <lineage>
        <taxon>Bacteria</taxon>
        <taxon>Pseudomonadati</taxon>
        <taxon>Pseudomonadota</taxon>
        <taxon>Gammaproteobacteria</taxon>
        <taxon>Cellvibrionales</taxon>
        <taxon>Cellvibrionaceae</taxon>
        <taxon>Gilvimarinus</taxon>
    </lineage>
</organism>
<name>A0ABV7HU38_9GAMM</name>
<evidence type="ECO:0008006" key="4">
    <source>
        <dbReference type="Google" id="ProtNLM"/>
    </source>
</evidence>
<proteinExistence type="predicted"/>
<protein>
    <recommendedName>
        <fullName evidence="4">Outer membrane protein beta-barrel domain-containing protein</fullName>
    </recommendedName>
</protein>
<evidence type="ECO:0000313" key="3">
    <source>
        <dbReference type="Proteomes" id="UP001595548"/>
    </source>
</evidence>
<sequence length="276" mass="30206">MIFRTASLATLTCLAMTATAYADDSTLQFKFGAFQQNTDVTVASGINDNGEPGTELSLEDLGHDNTDTNPWFSATWQLSENWQLWGNYSSFSSGADTAIDFSFDFGDLDIPQDIDELEGTLMTRSDFDANVYVVNLGYNLYQSPSTEVDLGLGLHVVDMAMTIDARVETEEATREIGTGKSDVSAPLPNVVLFASYDLGSRWTLSSTLGWLSLKYDEYDGSLTAADVEIDYTLTSHIGIGAGYRWVDYSVTQTKPKVTNSFDATFSGPTAYVSVRF</sequence>
<dbReference type="SUPFAM" id="SSF56935">
    <property type="entry name" value="Porins"/>
    <property type="match status" value="1"/>
</dbReference>
<feature type="signal peptide" evidence="1">
    <location>
        <begin position="1"/>
        <end position="22"/>
    </location>
</feature>
<evidence type="ECO:0000256" key="1">
    <source>
        <dbReference type="SAM" id="SignalP"/>
    </source>
</evidence>
<dbReference type="RefSeq" id="WP_382417286.1">
    <property type="nucleotide sequence ID" value="NZ_AP031500.1"/>
</dbReference>
<dbReference type="EMBL" id="JBHRTL010000028">
    <property type="protein sequence ID" value="MFC3156159.1"/>
    <property type="molecule type" value="Genomic_DNA"/>
</dbReference>
<reference evidence="3" key="1">
    <citation type="journal article" date="2019" name="Int. J. Syst. Evol. Microbiol.">
        <title>The Global Catalogue of Microorganisms (GCM) 10K type strain sequencing project: providing services to taxonomists for standard genome sequencing and annotation.</title>
        <authorList>
            <consortium name="The Broad Institute Genomics Platform"/>
            <consortium name="The Broad Institute Genome Sequencing Center for Infectious Disease"/>
            <person name="Wu L."/>
            <person name="Ma J."/>
        </authorList>
    </citation>
    <scope>NUCLEOTIDE SEQUENCE [LARGE SCALE GENOMIC DNA]</scope>
    <source>
        <strain evidence="3">KCTC 52141</strain>
    </source>
</reference>